<gene>
    <name evidence="1" type="ORF">BpHYR1_037911</name>
</gene>
<evidence type="ECO:0000313" key="1">
    <source>
        <dbReference type="EMBL" id="RNA37803.1"/>
    </source>
</evidence>
<sequence length="169" mass="20753">MVEIFTQKSARKNCGLISFFKYVKIKNDCIISVNINQLEWFPEVLGFNQYASFNTYRYYFFPDIYMLSFINWSELYLIHDIWNYTKDLLMDQSTKNGYFIRYWIWFRQVLFFVSTIVLDPYFFDQYPKVSYHSAMQRFFLNFLKPNPLKWVLDFLQILQNLGFKLKIIE</sequence>
<reference evidence="1 2" key="1">
    <citation type="journal article" date="2018" name="Sci. Rep.">
        <title>Genomic signatures of local adaptation to the degree of environmental predictability in rotifers.</title>
        <authorList>
            <person name="Franch-Gras L."/>
            <person name="Hahn C."/>
            <person name="Garcia-Roger E.M."/>
            <person name="Carmona M.J."/>
            <person name="Serra M."/>
            <person name="Gomez A."/>
        </authorList>
    </citation>
    <scope>NUCLEOTIDE SEQUENCE [LARGE SCALE GENOMIC DNA]</scope>
    <source>
        <strain evidence="1">HYR1</strain>
    </source>
</reference>
<accession>A0A3M7SPR0</accession>
<dbReference type="AlphaFoldDB" id="A0A3M7SPR0"/>
<organism evidence="1 2">
    <name type="scientific">Brachionus plicatilis</name>
    <name type="common">Marine rotifer</name>
    <name type="synonym">Brachionus muelleri</name>
    <dbReference type="NCBI Taxonomy" id="10195"/>
    <lineage>
        <taxon>Eukaryota</taxon>
        <taxon>Metazoa</taxon>
        <taxon>Spiralia</taxon>
        <taxon>Gnathifera</taxon>
        <taxon>Rotifera</taxon>
        <taxon>Eurotatoria</taxon>
        <taxon>Monogononta</taxon>
        <taxon>Pseudotrocha</taxon>
        <taxon>Ploima</taxon>
        <taxon>Brachionidae</taxon>
        <taxon>Brachionus</taxon>
    </lineage>
</organism>
<evidence type="ECO:0000313" key="2">
    <source>
        <dbReference type="Proteomes" id="UP000276133"/>
    </source>
</evidence>
<comment type="caution">
    <text evidence="1">The sequence shown here is derived from an EMBL/GenBank/DDBJ whole genome shotgun (WGS) entry which is preliminary data.</text>
</comment>
<proteinExistence type="predicted"/>
<dbReference type="Proteomes" id="UP000276133">
    <property type="component" value="Unassembled WGS sequence"/>
</dbReference>
<dbReference type="EMBL" id="REGN01000974">
    <property type="protein sequence ID" value="RNA37803.1"/>
    <property type="molecule type" value="Genomic_DNA"/>
</dbReference>
<name>A0A3M7SPR0_BRAPC</name>
<keyword evidence="2" id="KW-1185">Reference proteome</keyword>
<protein>
    <submittedName>
        <fullName evidence="1">Uncharacterized protein</fullName>
    </submittedName>
</protein>